<dbReference type="NCBIfam" id="TIGR03587">
    <property type="entry name" value="Pse_Me-ase"/>
    <property type="match status" value="1"/>
</dbReference>
<dbReference type="InterPro" id="IPR020027">
    <property type="entry name" value="Pseudamin_synth-assoc_MeTrfase"/>
</dbReference>
<name>A0A952FJC5_9PROT</name>
<organism evidence="1 2">
    <name type="scientific">Inquilinus limosus</name>
    <dbReference type="NCBI Taxonomy" id="171674"/>
    <lineage>
        <taxon>Bacteria</taxon>
        <taxon>Pseudomonadati</taxon>
        <taxon>Pseudomonadota</taxon>
        <taxon>Alphaproteobacteria</taxon>
        <taxon>Rhodospirillales</taxon>
        <taxon>Rhodospirillaceae</taxon>
        <taxon>Inquilinus</taxon>
    </lineage>
</organism>
<feature type="non-terminal residue" evidence="1">
    <location>
        <position position="1"/>
    </location>
</feature>
<comment type="caution">
    <text evidence="1">The sequence shown here is derived from an EMBL/GenBank/DDBJ whole genome shotgun (WGS) entry which is preliminary data.</text>
</comment>
<accession>A0A952FJC5</accession>
<sequence>ASIGLSLAAMRTLLPSGEMHGIEINETAWQVLRTQIGDKARLGSILDFESAERFDLVFTSGLLIHIDPDHLPRAYDRLHALTGRYLLLNEYFNPSPVEVTWRGVARRLFKRDFCGEMLDRFGDLELVDYGFSYRRDPVFPQDDSTWFLLLRR</sequence>
<evidence type="ECO:0008006" key="3">
    <source>
        <dbReference type="Google" id="ProtNLM"/>
    </source>
</evidence>
<dbReference type="AlphaFoldDB" id="A0A952FJC5"/>
<dbReference type="Proteomes" id="UP000700706">
    <property type="component" value="Unassembled WGS sequence"/>
</dbReference>
<gene>
    <name evidence="1" type="ORF">JF625_01220</name>
</gene>
<reference evidence="1" key="1">
    <citation type="submission" date="2020-06" db="EMBL/GenBank/DDBJ databases">
        <title>Stable isotope informed genome-resolved metagenomics uncovers potential trophic interactions in rhizosphere soil.</title>
        <authorList>
            <person name="Starr E.P."/>
            <person name="Shi S."/>
            <person name="Blazewicz S.J."/>
            <person name="Koch B.J."/>
            <person name="Probst A.J."/>
            <person name="Hungate B.A."/>
            <person name="Pett-Ridge J."/>
            <person name="Firestone M.K."/>
            <person name="Banfield J.F."/>
        </authorList>
    </citation>
    <scope>NUCLEOTIDE SEQUENCE</scope>
    <source>
        <strain evidence="1">YM_69_17</strain>
    </source>
</reference>
<evidence type="ECO:0000313" key="2">
    <source>
        <dbReference type="Proteomes" id="UP000700706"/>
    </source>
</evidence>
<evidence type="ECO:0000313" key="1">
    <source>
        <dbReference type="EMBL" id="MBW8723764.1"/>
    </source>
</evidence>
<dbReference type="InterPro" id="IPR029063">
    <property type="entry name" value="SAM-dependent_MTases_sf"/>
</dbReference>
<dbReference type="SUPFAM" id="SSF53335">
    <property type="entry name" value="S-adenosyl-L-methionine-dependent methyltransferases"/>
    <property type="match status" value="1"/>
</dbReference>
<proteinExistence type="predicted"/>
<protein>
    <recommendedName>
        <fullName evidence="3">Methyltransferase domain-containing protein</fullName>
    </recommendedName>
</protein>
<dbReference type="EMBL" id="JAEKLZ010000046">
    <property type="protein sequence ID" value="MBW8723764.1"/>
    <property type="molecule type" value="Genomic_DNA"/>
</dbReference>
<dbReference type="Gene3D" id="3.40.50.150">
    <property type="entry name" value="Vaccinia Virus protein VP39"/>
    <property type="match status" value="1"/>
</dbReference>